<dbReference type="Gene3D" id="3.40.50.1820">
    <property type="entry name" value="alpha/beta hydrolase"/>
    <property type="match status" value="1"/>
</dbReference>
<proteinExistence type="inferred from homology"/>
<evidence type="ECO:0000313" key="10">
    <source>
        <dbReference type="Proteomes" id="UP000622638"/>
    </source>
</evidence>
<evidence type="ECO:0000256" key="2">
    <source>
        <dbReference type="ARBA" id="ARBA00010518"/>
    </source>
</evidence>
<evidence type="ECO:0000259" key="6">
    <source>
        <dbReference type="Pfam" id="PF00135"/>
    </source>
</evidence>
<gene>
    <name evidence="7" type="ORF">GCM10011572_08280</name>
    <name evidence="8" type="ORF">GM672_07145</name>
</gene>
<reference evidence="10" key="2">
    <citation type="journal article" date="2019" name="Int. J. Syst. Evol. Microbiol.">
        <title>The Global Catalogue of Microorganisms (GCM) 10K type strain sequencing project: providing services to taxonomists for standard genome sequencing and annotation.</title>
        <authorList>
            <consortium name="The Broad Institute Genomics Platform"/>
            <consortium name="The Broad Institute Genome Sequencing Center for Infectious Disease"/>
            <person name="Wu L."/>
            <person name="Ma J."/>
        </authorList>
    </citation>
    <scope>NUCLEOTIDE SEQUENCE [LARGE SCALE GENOMIC DNA]</scope>
    <source>
        <strain evidence="10">CGMCC 1.15931</strain>
    </source>
</reference>
<evidence type="ECO:0000313" key="7">
    <source>
        <dbReference type="EMBL" id="GGB88568.1"/>
    </source>
</evidence>
<evidence type="ECO:0000313" key="9">
    <source>
        <dbReference type="Proteomes" id="UP000430634"/>
    </source>
</evidence>
<reference evidence="8 9" key="3">
    <citation type="submission" date="2019-11" db="EMBL/GenBank/DDBJ databases">
        <title>Type strains purchased from KCTC, JCM and DSMZ.</title>
        <authorList>
            <person name="Lu H."/>
        </authorList>
    </citation>
    <scope>NUCLEOTIDE SEQUENCE [LARGE SCALE GENOMIC DNA]</scope>
    <source>
        <strain evidence="8 9">KCTC 52429</strain>
    </source>
</reference>
<dbReference type="AlphaFoldDB" id="A0A6I3SU09"/>
<evidence type="ECO:0000256" key="3">
    <source>
        <dbReference type="ARBA" id="ARBA00022801"/>
    </source>
</evidence>
<feature type="chain" id="PRO_5026371344" description="Carboxylic ester hydrolase" evidence="5">
    <location>
        <begin position="22"/>
        <end position="517"/>
    </location>
</feature>
<dbReference type="RefSeq" id="WP_155469840.1">
    <property type="nucleotide sequence ID" value="NZ_BMKG01000002.1"/>
</dbReference>
<feature type="active site" evidence="4">
    <location>
        <position position="31"/>
    </location>
</feature>
<dbReference type="PROSITE" id="PS51257">
    <property type="entry name" value="PROKAR_LIPOPROTEIN"/>
    <property type="match status" value="1"/>
</dbReference>
<dbReference type="Pfam" id="PF00135">
    <property type="entry name" value="COesterase"/>
    <property type="match status" value="2"/>
</dbReference>
<feature type="domain" description="Carboxylesterase type B" evidence="6">
    <location>
        <begin position="381"/>
        <end position="484"/>
    </location>
</feature>
<reference evidence="7" key="1">
    <citation type="journal article" date="2014" name="Int. J. Syst. Evol. Microbiol.">
        <title>Complete genome of a new Firmicutes species belonging to the dominant human colonic microbiota ('Ruminococcus bicirculans') reveals two chromosomes and a selective capacity to utilize plant glucans.</title>
        <authorList>
            <consortium name="NISC Comparative Sequencing Program"/>
            <person name="Wegmann U."/>
            <person name="Louis P."/>
            <person name="Goesmann A."/>
            <person name="Henrissat B."/>
            <person name="Duncan S.H."/>
            <person name="Flint H.J."/>
        </authorList>
    </citation>
    <scope>NUCLEOTIDE SEQUENCE</scope>
    <source>
        <strain evidence="7">CGMCC 1.15931</strain>
    </source>
</reference>
<organism evidence="8 9">
    <name type="scientific">Pseudoduganella buxea</name>
    <dbReference type="NCBI Taxonomy" id="1949069"/>
    <lineage>
        <taxon>Bacteria</taxon>
        <taxon>Pseudomonadati</taxon>
        <taxon>Pseudomonadota</taxon>
        <taxon>Betaproteobacteria</taxon>
        <taxon>Burkholderiales</taxon>
        <taxon>Oxalobacteraceae</taxon>
        <taxon>Telluria group</taxon>
        <taxon>Pseudoduganella</taxon>
    </lineage>
</organism>
<comment type="caution">
    <text evidence="8">The sequence shown here is derived from an EMBL/GenBank/DDBJ whole genome shotgun (WGS) entry which is preliminary data.</text>
</comment>
<evidence type="ECO:0000256" key="4">
    <source>
        <dbReference type="PROSITE-ProRule" id="PRU10099"/>
    </source>
</evidence>
<dbReference type="InterPro" id="IPR002018">
    <property type="entry name" value="CarbesteraseB"/>
</dbReference>
<dbReference type="PROSITE" id="PS00144">
    <property type="entry name" value="ASN_GLN_ASE_1"/>
    <property type="match status" value="1"/>
</dbReference>
<dbReference type="InterPro" id="IPR020827">
    <property type="entry name" value="Asparaginase/glutaminase_AS1"/>
</dbReference>
<dbReference type="PANTHER" id="PTHR11559">
    <property type="entry name" value="CARBOXYLESTERASE"/>
    <property type="match status" value="1"/>
</dbReference>
<dbReference type="InterPro" id="IPR019826">
    <property type="entry name" value="Carboxylesterase_B_AS"/>
</dbReference>
<comment type="similarity">
    <text evidence="1 5">Belongs to the type-B carboxylesterase/lipase family.</text>
</comment>
<keyword evidence="5" id="KW-0732">Signal</keyword>
<keyword evidence="3 5" id="KW-0378">Hydrolase</keyword>
<dbReference type="EMBL" id="BMKG01000002">
    <property type="protein sequence ID" value="GGB88568.1"/>
    <property type="molecule type" value="Genomic_DNA"/>
</dbReference>
<dbReference type="OrthoDB" id="9775851at2"/>
<dbReference type="GO" id="GO:0016787">
    <property type="term" value="F:hydrolase activity"/>
    <property type="evidence" value="ECO:0007669"/>
    <property type="project" value="UniProtKB-KW"/>
</dbReference>
<dbReference type="SUPFAM" id="SSF53474">
    <property type="entry name" value="alpha/beta-Hydrolases"/>
    <property type="match status" value="1"/>
</dbReference>
<evidence type="ECO:0000256" key="1">
    <source>
        <dbReference type="ARBA" id="ARBA00005964"/>
    </source>
</evidence>
<dbReference type="InterPro" id="IPR050309">
    <property type="entry name" value="Type-B_Carboxylest/Lipase"/>
</dbReference>
<dbReference type="GO" id="GO:0006520">
    <property type="term" value="P:amino acid metabolic process"/>
    <property type="evidence" value="ECO:0007669"/>
    <property type="project" value="InterPro"/>
</dbReference>
<dbReference type="Proteomes" id="UP000430634">
    <property type="component" value="Unassembled WGS sequence"/>
</dbReference>
<accession>A0A6I3SU09</accession>
<dbReference type="EC" id="3.1.1.-" evidence="5"/>
<dbReference type="InterPro" id="IPR029058">
    <property type="entry name" value="AB_hydrolase_fold"/>
</dbReference>
<evidence type="ECO:0000313" key="8">
    <source>
        <dbReference type="EMBL" id="MTV52509.1"/>
    </source>
</evidence>
<dbReference type="Proteomes" id="UP000622638">
    <property type="component" value="Unassembled WGS sequence"/>
</dbReference>
<reference evidence="7" key="4">
    <citation type="submission" date="2024-05" db="EMBL/GenBank/DDBJ databases">
        <authorList>
            <person name="Sun Q."/>
            <person name="Zhou Y."/>
        </authorList>
    </citation>
    <scope>NUCLEOTIDE SEQUENCE</scope>
    <source>
        <strain evidence="7">CGMCC 1.15931</strain>
    </source>
</reference>
<name>A0A6I3SU09_9BURK</name>
<dbReference type="PROSITE" id="PS00122">
    <property type="entry name" value="CARBOXYLESTERASE_B_1"/>
    <property type="match status" value="1"/>
</dbReference>
<comment type="similarity">
    <text evidence="2">Belongs to the asparaginase 1 family.</text>
</comment>
<feature type="domain" description="Carboxylesterase type B" evidence="6">
    <location>
        <begin position="27"/>
        <end position="336"/>
    </location>
</feature>
<protein>
    <recommendedName>
        <fullName evidence="5">Carboxylic ester hydrolase</fullName>
        <ecNumber evidence="5">3.1.1.-</ecNumber>
    </recommendedName>
</protein>
<dbReference type="EMBL" id="WNKZ01000013">
    <property type="protein sequence ID" value="MTV52509.1"/>
    <property type="molecule type" value="Genomic_DNA"/>
</dbReference>
<evidence type="ECO:0000256" key="5">
    <source>
        <dbReference type="RuleBase" id="RU361235"/>
    </source>
</evidence>
<sequence>MKKVFVSIAAASLALACTAVAAPTVATTGGTVASLAMADGSTIYYGIPYAAAPTGPLRWKPPAPRPAWQGVLDASAMAPACVQADIGWNKDFVANAREDCLTVSLRAPAPTPGRALPVLVYFHGGSNAAAGAGSLADDALHREGIVVVKPQYRLGAFGFLGLDALRAEDPHGSAGNYGLLDQIAALRWVRANIAAFGGDPGNVTISGNSAGATDALFLTLSPLARGLFQRAILQAPAPGAPRTPAQVDAIGNALLERLKLPRGAAGLARLRALPFDAINGAAQNLPTPAGVDPSFLWEQQDVDGHVLPLPYAQAYQAGAGRDIAILIGSNTQELGAERRADTAPALVRAAFGRHADAALALYGYREGTVPASDPVLGSMPTQLVTDAWFRCPAHWLARQMGQATPAASSIWRYQFGFGAPGTGKPPEHTSEMGYVYRAVPADSRAAEWPPLQRYWANFIRTGDPNGPGLSHWPATGVNDMLLSIEPSGIEAVADPRGALCALLYRDRDYPGSPALPE</sequence>
<feature type="signal peptide" evidence="5">
    <location>
        <begin position="1"/>
        <end position="21"/>
    </location>
</feature>
<keyword evidence="10" id="KW-1185">Reference proteome</keyword>